<name>A0A0A0JKY1_9MICO</name>
<proteinExistence type="predicted"/>
<evidence type="ECO:0000256" key="1">
    <source>
        <dbReference type="SAM" id="Phobius"/>
    </source>
</evidence>
<dbReference type="InterPro" id="IPR002656">
    <property type="entry name" value="Acyl_transf_3_dom"/>
</dbReference>
<evidence type="ECO:0000313" key="4">
    <source>
        <dbReference type="EMBL" id="KGN36717.1"/>
    </source>
</evidence>
<dbReference type="STRING" id="1385521.N803_16960"/>
<gene>
    <name evidence="4" type="ORF">N803_16960</name>
</gene>
<reference evidence="4 5" key="1">
    <citation type="submission" date="2013-08" db="EMBL/GenBank/DDBJ databases">
        <title>The genome sequence of Knoellia subterranea.</title>
        <authorList>
            <person name="Zhu W."/>
            <person name="Wang G."/>
        </authorList>
    </citation>
    <scope>NUCLEOTIDE SEQUENCE [LARGE SCALE GENOMIC DNA]</scope>
    <source>
        <strain evidence="4 5">KCTC 19937</strain>
    </source>
</reference>
<dbReference type="PANTHER" id="PTHR23028">
    <property type="entry name" value="ACETYLTRANSFERASE"/>
    <property type="match status" value="1"/>
</dbReference>
<dbReference type="Pfam" id="PF19040">
    <property type="entry name" value="SGNH"/>
    <property type="match status" value="1"/>
</dbReference>
<feature type="domain" description="SGNH" evidence="3">
    <location>
        <begin position="463"/>
        <end position="693"/>
    </location>
</feature>
<keyword evidence="1" id="KW-1133">Transmembrane helix</keyword>
<dbReference type="Pfam" id="PF01757">
    <property type="entry name" value="Acyl_transf_3"/>
    <property type="match status" value="1"/>
</dbReference>
<keyword evidence="4" id="KW-0012">Acyltransferase</keyword>
<keyword evidence="1" id="KW-0812">Transmembrane</keyword>
<protein>
    <submittedName>
        <fullName evidence="4">Acyltransferase</fullName>
    </submittedName>
</protein>
<dbReference type="InterPro" id="IPR043968">
    <property type="entry name" value="SGNH"/>
</dbReference>
<keyword evidence="1" id="KW-0472">Membrane</keyword>
<evidence type="ECO:0000259" key="2">
    <source>
        <dbReference type="Pfam" id="PF01757"/>
    </source>
</evidence>
<feature type="transmembrane region" description="Helical" evidence="1">
    <location>
        <begin position="277"/>
        <end position="297"/>
    </location>
</feature>
<feature type="transmembrane region" description="Helical" evidence="1">
    <location>
        <begin position="304"/>
        <end position="324"/>
    </location>
</feature>
<feature type="transmembrane region" description="Helical" evidence="1">
    <location>
        <begin position="253"/>
        <end position="271"/>
    </location>
</feature>
<feature type="transmembrane region" description="Helical" evidence="1">
    <location>
        <begin position="191"/>
        <end position="212"/>
    </location>
</feature>
<keyword evidence="4" id="KW-0808">Transferase</keyword>
<feature type="transmembrane region" description="Helical" evidence="1">
    <location>
        <begin position="88"/>
        <end position="107"/>
    </location>
</feature>
<dbReference type="GO" id="GO:0016747">
    <property type="term" value="F:acyltransferase activity, transferring groups other than amino-acyl groups"/>
    <property type="evidence" value="ECO:0007669"/>
    <property type="project" value="InterPro"/>
</dbReference>
<feature type="domain" description="Acyltransferase 3" evidence="2">
    <location>
        <begin position="21"/>
        <end position="363"/>
    </location>
</feature>
<dbReference type="AlphaFoldDB" id="A0A0A0JKY1"/>
<feature type="transmembrane region" description="Helical" evidence="1">
    <location>
        <begin position="383"/>
        <end position="403"/>
    </location>
</feature>
<dbReference type="PANTHER" id="PTHR23028:SF53">
    <property type="entry name" value="ACYL_TRANSF_3 DOMAIN-CONTAINING PROTEIN"/>
    <property type="match status" value="1"/>
</dbReference>
<keyword evidence="5" id="KW-1185">Reference proteome</keyword>
<feature type="transmembrane region" description="Helical" evidence="1">
    <location>
        <begin position="224"/>
        <end position="241"/>
    </location>
</feature>
<dbReference type="Proteomes" id="UP000030011">
    <property type="component" value="Unassembled WGS sequence"/>
</dbReference>
<feature type="transmembrane region" description="Helical" evidence="1">
    <location>
        <begin position="161"/>
        <end position="179"/>
    </location>
</feature>
<dbReference type="GO" id="GO:0009103">
    <property type="term" value="P:lipopolysaccharide biosynthetic process"/>
    <property type="evidence" value="ECO:0007669"/>
    <property type="project" value="TreeGrafter"/>
</dbReference>
<feature type="transmembrane region" description="Helical" evidence="1">
    <location>
        <begin position="47"/>
        <end position="67"/>
    </location>
</feature>
<organism evidence="4 5">
    <name type="scientific">Knoellia subterranea KCTC 19937</name>
    <dbReference type="NCBI Taxonomy" id="1385521"/>
    <lineage>
        <taxon>Bacteria</taxon>
        <taxon>Bacillati</taxon>
        <taxon>Actinomycetota</taxon>
        <taxon>Actinomycetes</taxon>
        <taxon>Micrococcales</taxon>
        <taxon>Intrasporangiaceae</taxon>
        <taxon>Knoellia</taxon>
    </lineage>
</organism>
<accession>A0A0A0JKY1</accession>
<feature type="transmembrane region" description="Helical" evidence="1">
    <location>
        <begin position="344"/>
        <end position="362"/>
    </location>
</feature>
<dbReference type="EMBL" id="AVPK01000008">
    <property type="protein sequence ID" value="KGN36717.1"/>
    <property type="molecule type" value="Genomic_DNA"/>
</dbReference>
<dbReference type="eggNOG" id="COG1835">
    <property type="taxonomic scope" value="Bacteria"/>
</dbReference>
<dbReference type="RefSeq" id="WP_052112278.1">
    <property type="nucleotide sequence ID" value="NZ_AVPK01000008.1"/>
</dbReference>
<dbReference type="GO" id="GO:0016020">
    <property type="term" value="C:membrane"/>
    <property type="evidence" value="ECO:0007669"/>
    <property type="project" value="TreeGrafter"/>
</dbReference>
<comment type="caution">
    <text evidence="4">The sequence shown here is derived from an EMBL/GenBank/DDBJ whole genome shotgun (WGS) entry which is preliminary data.</text>
</comment>
<evidence type="ECO:0000259" key="3">
    <source>
        <dbReference type="Pfam" id="PF19040"/>
    </source>
</evidence>
<dbReference type="InterPro" id="IPR050879">
    <property type="entry name" value="Acyltransferase_3"/>
</dbReference>
<evidence type="ECO:0000313" key="5">
    <source>
        <dbReference type="Proteomes" id="UP000030011"/>
    </source>
</evidence>
<sequence length="718" mass="76157">MTHSWLVVTAVARTERAPRRADIEGLRAVAVLAVLAHHAGLPVTGGYVGVDVFFVISGYLITGLLVTELWSTGRIGWGAFVGRRIRRLLPAALLVLVVTAVVSALIVPGLRRREIATDIAGSAGYVVNWVLARRGVDYLASDSQPSPVQHYWSLAVEEQFYVVWPVLLMLLAFVVRRLGRGQHSGGPSRGLVFGVLALPVAASFGWSVHLARTSPAEGYFVTTTRAWELGVGALLAVALAGRERPALAPRCSAAWGWAALGVLLVVVLSLPEGLAWPGAWALLVTLPTAALLWIGWLGPTRGPVAVLGTAPMLWVGALSYSLYLWHWPFVVLGDAVAVRFDLDFPVVAPLLLTLASVVPAWLSWRFVETPIHHGSWLRSRPRAVLAAGLAASAVTALAALPLLHVSTPFRDRPAMGDRPPLAQLGAAAVHPGDDAAPVDSVEWVVPDPLRSGEDRPAADVDHCQVDDKSTTAVACVFGEAGSGTTIALVGDSKAMQWLPALEEAAAARGWRIVTFGKSLCTFAEGATEVGGTAYPACDRWNAEVTRALEAERPDLVVTSGSARVAWAEGDRVAGRERLVEGYAARWRQLVSAGTPVVVVGDSPRSPDDLDVCAALHPDRLSRCAFDRDAAIGGSGLPVQREAAQQVERGVTFVDLTPWLCPGRQCPVVVGHVTVHRPGDHVTATYARTLGPVLGEAVAAAFGEAAPPPVPLTFGLRQP</sequence>